<dbReference type="EMBL" id="JAHZUY010000012">
    <property type="protein sequence ID" value="MBW8269239.1"/>
    <property type="molecule type" value="Genomic_DNA"/>
</dbReference>
<dbReference type="InterPro" id="IPR046867">
    <property type="entry name" value="AldOxase/xan_DH_MoCoBD2"/>
</dbReference>
<dbReference type="PANTHER" id="PTHR47495">
    <property type="entry name" value="ALDEHYDE DEHYDROGENASE"/>
    <property type="match status" value="1"/>
</dbReference>
<accession>A0ABS7F171</accession>
<evidence type="ECO:0000313" key="4">
    <source>
        <dbReference type="Proteomes" id="UP001519924"/>
    </source>
</evidence>
<evidence type="ECO:0000313" key="3">
    <source>
        <dbReference type="EMBL" id="MBW8269239.1"/>
    </source>
</evidence>
<dbReference type="SUPFAM" id="SSF56003">
    <property type="entry name" value="Molybdenum cofactor-binding domain"/>
    <property type="match status" value="2"/>
</dbReference>
<name>A0ABS7F171_9PROT</name>
<dbReference type="InterPro" id="IPR052516">
    <property type="entry name" value="N-heterocyclic_Hydroxylase"/>
</dbReference>
<dbReference type="RefSeq" id="WP_220116997.1">
    <property type="nucleotide sequence ID" value="NZ_JAHZUY010000012.1"/>
</dbReference>
<dbReference type="InterPro" id="IPR037165">
    <property type="entry name" value="AldOxase/xan_DH_Mopterin-bd_sf"/>
</dbReference>
<dbReference type="Pfam" id="PF20256">
    <property type="entry name" value="MoCoBD_2"/>
    <property type="match status" value="2"/>
</dbReference>
<gene>
    <name evidence="3" type="ORF">K1J50_07020</name>
</gene>
<evidence type="ECO:0000256" key="1">
    <source>
        <dbReference type="SAM" id="MobiDB-lite"/>
    </source>
</evidence>
<proteinExistence type="predicted"/>
<sequence>MSGGAQFHGLVTPEDGRPRLPGSLHTNRRLAQWLTFHREGFVTIRPGKVELGQGILTALAQIAADELDVALARIRVQPAATPDSPNEGVTSGSLSVQDCGAALRHACANARAIHLSVAAQRTGVPLAALRVEDGTFLGPAGPVGSYWAQADDALLECEALPEARPKPPAARRVAGTSAPRLDLPDKVFGAARFVHDLRLPGMLHARVVRPPARGARLLEVREGPLPGEARVVRDGSFLAVLAAAEHDAEAAAARLAARARWQEADTLPEEGALADWLRAAPHERSLVAERDGAAAPAASVVRATFFRPPVAHASIGTCCAVARWSDGALEVWTHSQGIYNLRADLAKVLRIAPERIVVRHVEGAGCYGHNGADDVALDAALAARAAPGRPVRVLWSRTEELGWAPFSPAMLVEVEAAADAAGNLVSWRAEIIGNGHSSRPGRGAEPTLLSGEYVEGGVPVPPSINPPMAGGGGAQRNAVPLYRVPRLRVDLRRLTVMPLRSSALRGLGAPVNVWAIESTMDELAARAGADPIAYRLRHLDDPRAAEVLRAVAEMAGWEGRARREGVGMGVGFARYKNSGAWCAVIAEIAAEAEVRARRLWIAADVGEAINPDGVANQLEGGAIHGVSMALKEAVRFDRRRVTSDSWETYPILRFSEVPAVAVRLLPRPDQPPLGAGECALAPTVAALAGAIRDALGVQVRAMPFTRETIAAAMDAA</sequence>
<dbReference type="PANTHER" id="PTHR47495:SF1">
    <property type="entry name" value="BLL3820 PROTEIN"/>
    <property type="match status" value="1"/>
</dbReference>
<dbReference type="InterPro" id="IPR008274">
    <property type="entry name" value="AldOxase/xan_DH_MoCoBD1"/>
</dbReference>
<feature type="domain" description="Aldehyde oxidase/xanthine dehydrogenase a/b hammerhead" evidence="2">
    <location>
        <begin position="188"/>
        <end position="265"/>
    </location>
</feature>
<feature type="region of interest" description="Disordered" evidence="1">
    <location>
        <begin position="1"/>
        <end position="23"/>
    </location>
</feature>
<dbReference type="Gene3D" id="3.90.1170.50">
    <property type="entry name" value="Aldehyde oxidase/xanthine dehydrogenase, a/b hammerhead"/>
    <property type="match status" value="1"/>
</dbReference>
<dbReference type="Gene3D" id="3.30.365.10">
    <property type="entry name" value="Aldehyde oxidase/xanthine dehydrogenase, molybdopterin binding domain"/>
    <property type="match status" value="4"/>
</dbReference>
<dbReference type="SMART" id="SM01008">
    <property type="entry name" value="Ald_Xan_dh_C"/>
    <property type="match status" value="1"/>
</dbReference>
<dbReference type="InterPro" id="IPR000674">
    <property type="entry name" value="Ald_Oxase/Xan_DH_a/b"/>
</dbReference>
<dbReference type="InterPro" id="IPR012368">
    <property type="entry name" value="OxRdtase_Mopterin-bd_su_IorB"/>
</dbReference>
<organism evidence="3 4">
    <name type="scientific">Caldovatus aquaticus</name>
    <dbReference type="NCBI Taxonomy" id="2865671"/>
    <lineage>
        <taxon>Bacteria</taxon>
        <taxon>Pseudomonadati</taxon>
        <taxon>Pseudomonadota</taxon>
        <taxon>Alphaproteobacteria</taxon>
        <taxon>Acetobacterales</taxon>
        <taxon>Roseomonadaceae</taxon>
        <taxon>Caldovatus</taxon>
    </lineage>
</organism>
<protein>
    <submittedName>
        <fullName evidence="3">Molybdopterin-dependent oxidoreductase</fullName>
    </submittedName>
</protein>
<dbReference type="Pfam" id="PF02738">
    <property type="entry name" value="MoCoBD_1"/>
    <property type="match status" value="2"/>
</dbReference>
<comment type="caution">
    <text evidence="3">The sequence shown here is derived from an EMBL/GenBank/DDBJ whole genome shotgun (WGS) entry which is preliminary data.</text>
</comment>
<evidence type="ECO:0000259" key="2">
    <source>
        <dbReference type="SMART" id="SM01008"/>
    </source>
</evidence>
<keyword evidence="4" id="KW-1185">Reference proteome</keyword>
<dbReference type="PIRSF" id="PIRSF036389">
    <property type="entry name" value="IOR_B"/>
    <property type="match status" value="1"/>
</dbReference>
<dbReference type="Proteomes" id="UP001519924">
    <property type="component" value="Unassembled WGS sequence"/>
</dbReference>
<reference evidence="3 4" key="1">
    <citation type="submission" date="2021-08" db="EMBL/GenBank/DDBJ databases">
        <title>Caldovatus sediminis gen. nov., sp. nov., a moderately thermophilic bacterium isolated from a hot spring.</title>
        <authorList>
            <person name="Hu C.-J."/>
            <person name="Li W.-J."/>
            <person name="Xian W.-D."/>
        </authorList>
    </citation>
    <scope>NUCLEOTIDE SEQUENCE [LARGE SCALE GENOMIC DNA]</scope>
    <source>
        <strain evidence="3 4">SYSU G05006</strain>
    </source>
</reference>